<dbReference type="EMBL" id="MLKD01000009">
    <property type="protein sequence ID" value="OQE23101.1"/>
    <property type="molecule type" value="Genomic_DNA"/>
</dbReference>
<reference evidence="2" key="1">
    <citation type="journal article" date="2017" name="Nat. Microbiol.">
        <title>Global analysis of biosynthetic gene clusters reveals vast potential of secondary metabolite production in Penicillium species.</title>
        <authorList>
            <person name="Nielsen J.C."/>
            <person name="Grijseels S."/>
            <person name="Prigent S."/>
            <person name="Ji B."/>
            <person name="Dainat J."/>
            <person name="Nielsen K.F."/>
            <person name="Frisvad J.C."/>
            <person name="Workman M."/>
            <person name="Nielsen J."/>
        </authorList>
    </citation>
    <scope>NUCLEOTIDE SEQUENCE [LARGE SCALE GENOMIC DNA]</scope>
    <source>
        <strain evidence="2">IBT 24891</strain>
    </source>
</reference>
<keyword evidence="2" id="KW-1185">Reference proteome</keyword>
<comment type="caution">
    <text evidence="1">The sequence shown here is derived from an EMBL/GenBank/DDBJ whole genome shotgun (WGS) entry which is preliminary data.</text>
</comment>
<name>A0A1V6TAD0_9EURO</name>
<sequence length="39" mass="4251">DPKRLGKPVRLAVVDSALNARQCVAYKMEMALCCVGDTQ</sequence>
<evidence type="ECO:0000313" key="2">
    <source>
        <dbReference type="Proteomes" id="UP000191285"/>
    </source>
</evidence>
<protein>
    <submittedName>
        <fullName evidence="1">Uncharacterized protein</fullName>
    </submittedName>
</protein>
<dbReference type="AlphaFoldDB" id="A0A1V6TAD0"/>
<proteinExistence type="predicted"/>
<accession>A0A1V6TAD0</accession>
<organism evidence="1 2">
    <name type="scientific">Penicillium steckii</name>
    <dbReference type="NCBI Taxonomy" id="303698"/>
    <lineage>
        <taxon>Eukaryota</taxon>
        <taxon>Fungi</taxon>
        <taxon>Dikarya</taxon>
        <taxon>Ascomycota</taxon>
        <taxon>Pezizomycotina</taxon>
        <taxon>Eurotiomycetes</taxon>
        <taxon>Eurotiomycetidae</taxon>
        <taxon>Eurotiales</taxon>
        <taxon>Aspergillaceae</taxon>
        <taxon>Penicillium</taxon>
    </lineage>
</organism>
<evidence type="ECO:0000313" key="1">
    <source>
        <dbReference type="EMBL" id="OQE23101.1"/>
    </source>
</evidence>
<gene>
    <name evidence="1" type="ORF">PENSTE_c009G03725</name>
</gene>
<dbReference type="Proteomes" id="UP000191285">
    <property type="component" value="Unassembled WGS sequence"/>
</dbReference>
<feature type="non-terminal residue" evidence="1">
    <location>
        <position position="1"/>
    </location>
</feature>